<evidence type="ECO:0000313" key="2">
    <source>
        <dbReference type="WBParaSite" id="jg18639"/>
    </source>
</evidence>
<reference evidence="2" key="1">
    <citation type="submission" date="2022-11" db="UniProtKB">
        <authorList>
            <consortium name="WormBaseParasite"/>
        </authorList>
    </citation>
    <scope>IDENTIFICATION</scope>
</reference>
<name>A0A915DD42_9BILA</name>
<proteinExistence type="predicted"/>
<accession>A0A915DD42</accession>
<dbReference type="AlphaFoldDB" id="A0A915DD42"/>
<protein>
    <submittedName>
        <fullName evidence="2">Uncharacterized protein</fullName>
    </submittedName>
</protein>
<organism evidence="1 2">
    <name type="scientific">Ditylenchus dipsaci</name>
    <dbReference type="NCBI Taxonomy" id="166011"/>
    <lineage>
        <taxon>Eukaryota</taxon>
        <taxon>Metazoa</taxon>
        <taxon>Ecdysozoa</taxon>
        <taxon>Nematoda</taxon>
        <taxon>Chromadorea</taxon>
        <taxon>Rhabditida</taxon>
        <taxon>Tylenchina</taxon>
        <taxon>Tylenchomorpha</taxon>
        <taxon>Sphaerularioidea</taxon>
        <taxon>Anguinidae</taxon>
        <taxon>Anguininae</taxon>
        <taxon>Ditylenchus</taxon>
    </lineage>
</organism>
<dbReference type="Proteomes" id="UP000887574">
    <property type="component" value="Unplaced"/>
</dbReference>
<dbReference type="WBParaSite" id="jg18639">
    <property type="protein sequence ID" value="jg18639"/>
    <property type="gene ID" value="jg18639"/>
</dbReference>
<evidence type="ECO:0000313" key="1">
    <source>
        <dbReference type="Proteomes" id="UP000887574"/>
    </source>
</evidence>
<sequence>MIFAFKDVAVACLVLANKCASNVSSLKQIVRVWISKKSYGGSNKHHAQKDGLGSVRFRLHVNLPHSEILRVADTEELKRKLCYAPPKFCLIRIGVFATVQKSWPNCASYSLVAKIFRIWDSSGLSNGS</sequence>
<keyword evidence="1" id="KW-1185">Reference proteome</keyword>